<reference evidence="3 4" key="1">
    <citation type="submission" date="2019-04" db="EMBL/GenBank/DDBJ databases">
        <title>Psychroflexus halotolerans sp. nov., isolated from a marine solar saltern.</title>
        <authorList>
            <person name="Feng X."/>
        </authorList>
    </citation>
    <scope>NUCLEOTIDE SEQUENCE [LARGE SCALE GENOMIC DNA]</scope>
    <source>
        <strain evidence="3 4">WDS2C27</strain>
    </source>
</reference>
<dbReference type="AlphaFoldDB" id="A0A4U5TT22"/>
<dbReference type="CDD" id="cd00293">
    <property type="entry name" value="USP-like"/>
    <property type="match status" value="1"/>
</dbReference>
<dbReference type="Proteomes" id="UP000306552">
    <property type="component" value="Unassembled WGS sequence"/>
</dbReference>
<comment type="caution">
    <text evidence="3">The sequence shown here is derived from an EMBL/GenBank/DDBJ whole genome shotgun (WGS) entry which is preliminary data.</text>
</comment>
<dbReference type="PANTHER" id="PTHR46268">
    <property type="entry name" value="STRESS RESPONSE PROTEIN NHAX"/>
    <property type="match status" value="1"/>
</dbReference>
<evidence type="ECO:0000256" key="1">
    <source>
        <dbReference type="ARBA" id="ARBA00008791"/>
    </source>
</evidence>
<accession>A0A4U5TT22</accession>
<dbReference type="RefSeq" id="WP_138931717.1">
    <property type="nucleotide sequence ID" value="NZ_SWMU01000002.1"/>
</dbReference>
<comment type="similarity">
    <text evidence="1">Belongs to the universal stress protein A family.</text>
</comment>
<proteinExistence type="inferred from homology"/>
<dbReference type="PANTHER" id="PTHR46268:SF6">
    <property type="entry name" value="UNIVERSAL STRESS PROTEIN UP12"/>
    <property type="match status" value="1"/>
</dbReference>
<dbReference type="Pfam" id="PF00582">
    <property type="entry name" value="Usp"/>
    <property type="match status" value="1"/>
</dbReference>
<dbReference type="Gene3D" id="3.40.50.620">
    <property type="entry name" value="HUPs"/>
    <property type="match status" value="2"/>
</dbReference>
<evidence type="ECO:0000313" key="4">
    <source>
        <dbReference type="Proteomes" id="UP000306552"/>
    </source>
</evidence>
<evidence type="ECO:0000313" key="3">
    <source>
        <dbReference type="EMBL" id="TKS56614.1"/>
    </source>
</evidence>
<gene>
    <name evidence="3" type="ORF">FCN74_06160</name>
</gene>
<dbReference type="InterPro" id="IPR006016">
    <property type="entry name" value="UspA"/>
</dbReference>
<feature type="domain" description="UspA" evidence="2">
    <location>
        <begin position="146"/>
        <end position="274"/>
    </location>
</feature>
<protein>
    <submittedName>
        <fullName evidence="3">Universal stress protein</fullName>
    </submittedName>
</protein>
<dbReference type="EMBL" id="SWMU01000002">
    <property type="protein sequence ID" value="TKS56614.1"/>
    <property type="molecule type" value="Genomic_DNA"/>
</dbReference>
<name>A0A4U5TT22_9FLAO</name>
<evidence type="ECO:0000259" key="2">
    <source>
        <dbReference type="Pfam" id="PF00582"/>
    </source>
</evidence>
<organism evidence="3 4">
    <name type="scientific">Mesohalobacter halotolerans</name>
    <dbReference type="NCBI Taxonomy" id="1883405"/>
    <lineage>
        <taxon>Bacteria</taxon>
        <taxon>Pseudomonadati</taxon>
        <taxon>Bacteroidota</taxon>
        <taxon>Flavobacteriia</taxon>
        <taxon>Flavobacteriales</taxon>
        <taxon>Flavobacteriaceae</taxon>
        <taxon>Mesohalobacter</taxon>
    </lineage>
</organism>
<dbReference type="InterPro" id="IPR014729">
    <property type="entry name" value="Rossmann-like_a/b/a_fold"/>
</dbReference>
<dbReference type="OrthoDB" id="1522996at2"/>
<dbReference type="SUPFAM" id="SSF52402">
    <property type="entry name" value="Adenine nucleotide alpha hydrolases-like"/>
    <property type="match status" value="2"/>
</dbReference>
<sequence>MNVFKNILIALDLSDIDNTLIRYANYLAENFDVENIYFVHNIKKYEISDFLEQEIKDIDLEDSISRELTDKVSEIMGNKANWEVLISDDPYTESLINYITNKYHVTTVVLGNKNGHKGTGLVGFKLLRLLKCNVLYIPKIKAIDIKKVWVSTDFSNSSKKSFKVSALIQEKLNVKTKAVHVYNLPIHFSPYINNSKIEHKLETHVQNKFDQFLKKLKYPYQINKNLIAGREANAASKIRQEAQKHRISFLIVSDKGANTLSSLLVGSVTEELFNRDLKVPLFITKTQD</sequence>
<keyword evidence="4" id="KW-1185">Reference proteome</keyword>